<dbReference type="InterPro" id="IPR004499">
    <property type="entry name" value="Pro-tRNA-ligase_IIa_arc-type"/>
</dbReference>
<accession>A0A0B7HR01</accession>
<organism evidence="1 2">
    <name type="scientific">Capnocytophaga canimorsus</name>
    <dbReference type="NCBI Taxonomy" id="28188"/>
    <lineage>
        <taxon>Bacteria</taxon>
        <taxon>Pseudomonadati</taxon>
        <taxon>Bacteroidota</taxon>
        <taxon>Flavobacteriia</taxon>
        <taxon>Flavobacteriales</taxon>
        <taxon>Flavobacteriaceae</taxon>
        <taxon>Capnocytophaga</taxon>
    </lineage>
</organism>
<sequence>MSKNLTKRSEDYSKWYNELVVKAELAENSGVRGCMVIKPYGYAIWEKCKQS</sequence>
<dbReference type="PANTHER" id="PTHR43382:SF2">
    <property type="entry name" value="BIFUNCTIONAL GLUTAMATE_PROLINE--TRNA LIGASE"/>
    <property type="match status" value="1"/>
</dbReference>
<reference evidence="1 2" key="1">
    <citation type="submission" date="2015-01" db="EMBL/GenBank/DDBJ databases">
        <authorList>
            <person name="Xiang T."/>
            <person name="Song Y."/>
            <person name="Huang L."/>
            <person name="Wang B."/>
            <person name="Wu P."/>
        </authorList>
    </citation>
    <scope>NUCLEOTIDE SEQUENCE [LARGE SCALE GENOMIC DNA]</scope>
    <source>
        <strain evidence="1 2">Cc12</strain>
    </source>
</reference>
<evidence type="ECO:0008006" key="3">
    <source>
        <dbReference type="Google" id="ProtNLM"/>
    </source>
</evidence>
<dbReference type="GO" id="GO:0017101">
    <property type="term" value="C:aminoacyl-tRNA synthetase multienzyme complex"/>
    <property type="evidence" value="ECO:0007669"/>
    <property type="project" value="TreeGrafter"/>
</dbReference>
<protein>
    <recommendedName>
        <fullName evidence="3">Proline--tRNA ligase</fullName>
    </recommendedName>
</protein>
<gene>
    <name evidence="1" type="ORF">CCAN12_800045</name>
</gene>
<name>A0A0B7HR01_9FLAO</name>
<dbReference type="Proteomes" id="UP000044026">
    <property type="component" value="Unassembled WGS sequence"/>
</dbReference>
<dbReference type="GO" id="GO:0005737">
    <property type="term" value="C:cytoplasm"/>
    <property type="evidence" value="ECO:0007669"/>
    <property type="project" value="InterPro"/>
</dbReference>
<dbReference type="GO" id="GO:0004827">
    <property type="term" value="F:proline-tRNA ligase activity"/>
    <property type="evidence" value="ECO:0007669"/>
    <property type="project" value="InterPro"/>
</dbReference>
<evidence type="ECO:0000313" key="1">
    <source>
        <dbReference type="EMBL" id="CEN41059.1"/>
    </source>
</evidence>
<dbReference type="InterPro" id="IPR045864">
    <property type="entry name" value="aa-tRNA-synth_II/BPL/LPL"/>
</dbReference>
<evidence type="ECO:0000313" key="2">
    <source>
        <dbReference type="Proteomes" id="UP000044026"/>
    </source>
</evidence>
<dbReference type="GO" id="GO:0005524">
    <property type="term" value="F:ATP binding"/>
    <property type="evidence" value="ECO:0007669"/>
    <property type="project" value="InterPro"/>
</dbReference>
<dbReference type="GO" id="GO:0006433">
    <property type="term" value="P:prolyl-tRNA aminoacylation"/>
    <property type="evidence" value="ECO:0007669"/>
    <property type="project" value="InterPro"/>
</dbReference>
<dbReference type="Gene3D" id="3.30.930.10">
    <property type="entry name" value="Bira Bifunctional Protein, Domain 2"/>
    <property type="match status" value="1"/>
</dbReference>
<dbReference type="SUPFAM" id="SSF55681">
    <property type="entry name" value="Class II aaRS and biotin synthetases"/>
    <property type="match status" value="1"/>
</dbReference>
<proteinExistence type="predicted"/>
<dbReference type="PANTHER" id="PTHR43382">
    <property type="entry name" value="PROLYL-TRNA SYNTHETASE"/>
    <property type="match status" value="1"/>
</dbReference>
<dbReference type="AlphaFoldDB" id="A0A0B7HR01"/>
<dbReference type="EMBL" id="CDOE01000079">
    <property type="protein sequence ID" value="CEN41059.1"/>
    <property type="molecule type" value="Genomic_DNA"/>
</dbReference>